<reference evidence="11 12" key="1">
    <citation type="journal article" date="2012" name="New Phytol.">
        <title>Insight into trade-off between wood decay and parasitism from the genome of a fungal forest pathogen.</title>
        <authorList>
            <person name="Olson A."/>
            <person name="Aerts A."/>
            <person name="Asiegbu F."/>
            <person name="Belbahri L."/>
            <person name="Bouzid O."/>
            <person name="Broberg A."/>
            <person name="Canback B."/>
            <person name="Coutinho P.M."/>
            <person name="Cullen D."/>
            <person name="Dalman K."/>
            <person name="Deflorio G."/>
            <person name="van Diepen L.T."/>
            <person name="Dunand C."/>
            <person name="Duplessis S."/>
            <person name="Durling M."/>
            <person name="Gonthier P."/>
            <person name="Grimwood J."/>
            <person name="Fossdal C.G."/>
            <person name="Hansson D."/>
            <person name="Henrissat B."/>
            <person name="Hietala A."/>
            <person name="Himmelstrand K."/>
            <person name="Hoffmeister D."/>
            <person name="Hogberg N."/>
            <person name="James T.Y."/>
            <person name="Karlsson M."/>
            <person name="Kohler A."/>
            <person name="Kues U."/>
            <person name="Lee Y.H."/>
            <person name="Lin Y.C."/>
            <person name="Lind M."/>
            <person name="Lindquist E."/>
            <person name="Lombard V."/>
            <person name="Lucas S."/>
            <person name="Lunden K."/>
            <person name="Morin E."/>
            <person name="Murat C."/>
            <person name="Park J."/>
            <person name="Raffaello T."/>
            <person name="Rouze P."/>
            <person name="Salamov A."/>
            <person name="Schmutz J."/>
            <person name="Solheim H."/>
            <person name="Stahlberg J."/>
            <person name="Velez H."/>
            <person name="de Vries R.P."/>
            <person name="Wiebenga A."/>
            <person name="Woodward S."/>
            <person name="Yakovlev I."/>
            <person name="Garbelotto M."/>
            <person name="Martin F."/>
            <person name="Grigoriev I.V."/>
            <person name="Stenlid J."/>
        </authorList>
    </citation>
    <scope>NUCLEOTIDE SEQUENCE [LARGE SCALE GENOMIC DNA]</scope>
    <source>
        <strain evidence="11 12">TC 32-1</strain>
    </source>
</reference>
<gene>
    <name evidence="11" type="ORF">HETIRDRAFT_380000</name>
</gene>
<evidence type="ECO:0000256" key="6">
    <source>
        <dbReference type="ARBA" id="ARBA00023010"/>
    </source>
</evidence>
<keyword evidence="4" id="KW-0509">mRNA transport</keyword>
<dbReference type="KEGG" id="hir:HETIRDRAFT_380000"/>
<dbReference type="GO" id="GO:0006606">
    <property type="term" value="P:protein import into nucleus"/>
    <property type="evidence" value="ECO:0007669"/>
    <property type="project" value="TreeGrafter"/>
</dbReference>
<dbReference type="HOGENOM" id="CLU_008112_0_0_1"/>
<organism evidence="11 12">
    <name type="scientific">Heterobasidion irregulare (strain TC 32-1)</name>
    <dbReference type="NCBI Taxonomy" id="747525"/>
    <lineage>
        <taxon>Eukaryota</taxon>
        <taxon>Fungi</taxon>
        <taxon>Dikarya</taxon>
        <taxon>Basidiomycota</taxon>
        <taxon>Agaricomycotina</taxon>
        <taxon>Agaricomycetes</taxon>
        <taxon>Russulales</taxon>
        <taxon>Bondarzewiaceae</taxon>
        <taxon>Heterobasidion</taxon>
        <taxon>Heterobasidion annosum species complex</taxon>
    </lineage>
</organism>
<dbReference type="InterPro" id="IPR037624">
    <property type="entry name" value="Nup133-like"/>
</dbReference>
<evidence type="ECO:0000256" key="3">
    <source>
        <dbReference type="ARBA" id="ARBA00022448"/>
    </source>
</evidence>
<dbReference type="EMBL" id="KI925455">
    <property type="protein sequence ID" value="ETW85859.1"/>
    <property type="molecule type" value="Genomic_DNA"/>
</dbReference>
<dbReference type="GO" id="GO:0017056">
    <property type="term" value="F:structural constituent of nuclear pore"/>
    <property type="evidence" value="ECO:0007669"/>
    <property type="project" value="InterPro"/>
</dbReference>
<evidence type="ECO:0000256" key="4">
    <source>
        <dbReference type="ARBA" id="ARBA00022816"/>
    </source>
</evidence>
<keyword evidence="7" id="KW-0539">Nucleus</keyword>
<evidence type="ECO:0000313" key="12">
    <source>
        <dbReference type="Proteomes" id="UP000030671"/>
    </source>
</evidence>
<dbReference type="Pfam" id="PF03177">
    <property type="entry name" value="Nucleoporin_C"/>
    <property type="match status" value="1"/>
</dbReference>
<dbReference type="RefSeq" id="XP_009542671.1">
    <property type="nucleotide sequence ID" value="XM_009544376.1"/>
</dbReference>
<evidence type="ECO:0000256" key="5">
    <source>
        <dbReference type="ARBA" id="ARBA00022927"/>
    </source>
</evidence>
<dbReference type="PANTHER" id="PTHR13405:SF11">
    <property type="entry name" value="NUCLEAR PORE COMPLEX PROTEIN NUP133"/>
    <property type="match status" value="1"/>
</dbReference>
<feature type="domain" description="Nucleoporin Nup133/Nup155-like C-terminal" evidence="9">
    <location>
        <begin position="694"/>
        <end position="1064"/>
    </location>
</feature>
<evidence type="ECO:0000259" key="9">
    <source>
        <dbReference type="Pfam" id="PF03177"/>
    </source>
</evidence>
<dbReference type="eggNOG" id="KOG4121">
    <property type="taxonomic scope" value="Eukaryota"/>
</dbReference>
<dbReference type="GO" id="GO:0000972">
    <property type="term" value="P:transcription-dependent tethering of RNA polymerase II gene DNA at nuclear periphery"/>
    <property type="evidence" value="ECO:0007669"/>
    <property type="project" value="TreeGrafter"/>
</dbReference>
<dbReference type="GO" id="GO:0016973">
    <property type="term" value="P:poly(A)+ mRNA export from nucleus"/>
    <property type="evidence" value="ECO:0007669"/>
    <property type="project" value="TreeGrafter"/>
</dbReference>
<evidence type="ECO:0000256" key="2">
    <source>
        <dbReference type="ARBA" id="ARBA00005569"/>
    </source>
</evidence>
<sequence>MDVDDGALHQRGIRPDTVFAQSNEMLVAFHAHLPAEVKQILRTADFFRDAYTGRVDTLTGFALVATSLTCFVWHHSQALAGTPTCYIFSCPIDYSQNAPLHAFVPYGASREPGLILLSNSGEIRFWDSIGIGLAGGDRFSTTQLELEPGESTTSLTRSDPQTYVASTSSGRLFRFTLTSTGGKYHLTSRLFSRPHSSLSLSRFFPSLWAAPILQPEAGNIIAVALGTKNNLGTDVWALIDSRIQQWNMSSEGWEEITLEEDLMGIIRPALQESISPPSTPNAYIDIELLDLVVESSESLVFLTSHSGTEDDLPISIGPTPRRIYSLIQVSVLAGTLKVENVMSVPYQSTFGATEAPMQPQLQLIPKDALLVVHFGDAITICAKDTEYKDRIRLKSAADRMLGVGIVSDQSELLVLTAATVMKATVDSDKVANFDPATGRSTLIQSIMSQAIKFGSLPENPLHFSFPPEIDEDSLMSGAEQLSRAILESDHLVVQPNDDLTSQMTTRKERLSFLIKFINENGVLGKISQRSRQRLATDAEKLYAAQQLWQTLNDYLSNGSVFSVLKSAIYIYMNSTGEGHHVDFLRAFFRLRVDDLGRLLPYVMDITRKSIHEAPAEAWKALWEANSVVLLMLNSALEYREYNGGVYGIELPFIKPWTSRLQTIDIAIELFDTTTALVEAPGNDSSARSTSEPRSQLPELASVIFASMTERLDWLKSSAVSEEQGKERERLLLGDRFRQLRPEVLDTLRRNGFGDHAFQLAEKYRDFRSLASLCNKDAVYPLEANPHANSIHAYIEKFRDEFTEELYHWYIEHGELRAMIAQEDAYGDYVDRYFAKFSHPSISWIRDMGKRRWSAASETLLSQGQDAGDLSAKALMLSIGKLSHLAHLQESGAKDEENLLESFHDGLDFVSVHEALLAELKEALSPSRGKQSVDAQAETILKAKASKLGDKRSLPLVFKQLVRELLRGNALTVEDAADVLSLKDNVDTIEDYATALHLLSCARNLPEGRRLTAFRAVWRRIYAHDDWDAIRQTAGITDETLNERFRSTALYTALSATFAKQHTPPGYILTPSQALGSGPRVHRVSHPQGDGATGGEDPVPDLAEIAARWSGMAPEQVEALAEDYRDEARRVEALDLEDVYERTKELVMVEFLSV</sequence>
<dbReference type="GeneID" id="20671997"/>
<evidence type="ECO:0000256" key="7">
    <source>
        <dbReference type="ARBA" id="ARBA00023242"/>
    </source>
</evidence>
<dbReference type="InterPro" id="IPR007187">
    <property type="entry name" value="Nucleoporin_Nup133/Nup155_C"/>
</dbReference>
<feature type="region of interest" description="Disordered" evidence="8">
    <location>
        <begin position="1077"/>
        <end position="1098"/>
    </location>
</feature>
<name>W4KJJ1_HETIT</name>
<evidence type="ECO:0000256" key="1">
    <source>
        <dbReference type="ARBA" id="ARBA00004259"/>
    </source>
</evidence>
<proteinExistence type="inferred from homology"/>
<dbReference type="AlphaFoldDB" id="W4KJJ1"/>
<dbReference type="OrthoDB" id="103454at2759"/>
<dbReference type="STRING" id="747525.W4KJJ1"/>
<dbReference type="FunCoup" id="W4KJJ1">
    <property type="interactions" value="101"/>
</dbReference>
<evidence type="ECO:0000313" key="11">
    <source>
        <dbReference type="EMBL" id="ETW85859.1"/>
    </source>
</evidence>
<keyword evidence="12" id="KW-1185">Reference proteome</keyword>
<dbReference type="InterPro" id="IPR015943">
    <property type="entry name" value="WD40/YVTN_repeat-like_dom_sf"/>
</dbReference>
<comment type="similarity">
    <text evidence="2">Belongs to the nucleoporin Nup133 family.</text>
</comment>
<keyword evidence="5" id="KW-0653">Protein transport</keyword>
<evidence type="ECO:0000259" key="10">
    <source>
        <dbReference type="Pfam" id="PF08801"/>
    </source>
</evidence>
<evidence type="ECO:0008006" key="13">
    <source>
        <dbReference type="Google" id="ProtNLM"/>
    </source>
</evidence>
<evidence type="ECO:0000256" key="8">
    <source>
        <dbReference type="SAM" id="MobiDB-lite"/>
    </source>
</evidence>
<dbReference type="InParanoid" id="W4KJJ1"/>
<dbReference type="Gene3D" id="2.130.10.10">
    <property type="entry name" value="YVTN repeat-like/Quinoprotein amine dehydrogenase"/>
    <property type="match status" value="1"/>
</dbReference>
<accession>W4KJJ1</accession>
<dbReference type="GO" id="GO:0031080">
    <property type="term" value="C:nuclear pore outer ring"/>
    <property type="evidence" value="ECO:0007669"/>
    <property type="project" value="TreeGrafter"/>
</dbReference>
<dbReference type="PANTHER" id="PTHR13405">
    <property type="entry name" value="NUCLEAR PORE COMPLEX PROTEIN NUP133"/>
    <property type="match status" value="1"/>
</dbReference>
<protein>
    <recommendedName>
        <fullName evidence="13">Nucleoporin Nup133/Nup155-like C-terminal domain-containing protein</fullName>
    </recommendedName>
</protein>
<dbReference type="InterPro" id="IPR014908">
    <property type="entry name" value="Nucleoporin_Nup133/Nup155_N"/>
</dbReference>
<feature type="domain" description="Nucleoporin Nup133/Nup155-like N-terminal" evidence="10">
    <location>
        <begin position="32"/>
        <end position="375"/>
    </location>
</feature>
<keyword evidence="3" id="KW-0813">Transport</keyword>
<dbReference type="Gene3D" id="1.20.58.1380">
    <property type="match status" value="1"/>
</dbReference>
<dbReference type="SUPFAM" id="SSF117289">
    <property type="entry name" value="Nucleoporin domain"/>
    <property type="match status" value="1"/>
</dbReference>
<dbReference type="Pfam" id="PF08801">
    <property type="entry name" value="Nucleoporin_N"/>
    <property type="match status" value="1"/>
</dbReference>
<comment type="subcellular location">
    <subcellularLocation>
        <location evidence="1">Nucleus envelope</location>
    </subcellularLocation>
</comment>
<dbReference type="Proteomes" id="UP000030671">
    <property type="component" value="Unassembled WGS sequence"/>
</dbReference>
<keyword evidence="6" id="KW-0811">Translocation</keyword>